<sequence length="414" mass="47353">MHGSFNLCVPVTVEEFGRVIIRFPLPYRVGDSFHPGNSDEKVKCDAGTYAWLQQEFYDSRTGTEVYSPFPPPPLLVLNFHGPPGTIAAVRRDSGIGKEIGAYLIIDYIEEGEMLSVTWADQNTRKDLRNNLFRGLARVMLSLNRVSLHRIGSFIIDDCGFLSLANRPLTLMLHDLENENIPVDMPTDETFASVDSYVNRLLTCHDNRLRSQPNAVNSGSDCVSQMTALALMRTVRPQFFDCGLNHGPFVFCLTDLHASNILVDKDWNIKCLIDLEWATSLPIEFMRTPIWLTSQAVDEINTEDYNELRQEFMAIFEEEGRACPAEYPYRRACIMNNGWNSGTFWYGTALRSPTGLHAIFYDRIQPLYSEKHAKDPKFYLRISHYWGRGAAEFIKSKLDDKRAYDERLREVFEGS</sequence>
<organism evidence="2 3">
    <name type="scientific">Aspergillus hiratsukae</name>
    <dbReference type="NCBI Taxonomy" id="1194566"/>
    <lineage>
        <taxon>Eukaryota</taxon>
        <taxon>Fungi</taxon>
        <taxon>Dikarya</taxon>
        <taxon>Ascomycota</taxon>
        <taxon>Pezizomycotina</taxon>
        <taxon>Eurotiomycetes</taxon>
        <taxon>Eurotiomycetidae</taxon>
        <taxon>Eurotiales</taxon>
        <taxon>Aspergillaceae</taxon>
        <taxon>Aspergillus</taxon>
        <taxon>Aspergillus subgen. Fumigati</taxon>
    </lineage>
</organism>
<protein>
    <recommendedName>
        <fullName evidence="1">Aminoglycoside phosphotransferase domain-containing protein</fullName>
    </recommendedName>
</protein>
<reference evidence="2" key="1">
    <citation type="submission" date="2020-06" db="EMBL/GenBank/DDBJ databases">
        <title>Draft genome sequences of strains closely related to Aspergillus parafelis and Aspergillus hiratsukae.</title>
        <authorList>
            <person name="Dos Santos R.A.C."/>
            <person name="Rivero-Menendez O."/>
            <person name="Steenwyk J.L."/>
            <person name="Mead M.E."/>
            <person name="Goldman G.H."/>
            <person name="Alastruey-Izquierdo A."/>
            <person name="Rokas A."/>
        </authorList>
    </citation>
    <scope>NUCLEOTIDE SEQUENCE</scope>
    <source>
        <strain evidence="2">CNM-CM5793</strain>
    </source>
</reference>
<dbReference type="InterPro" id="IPR002575">
    <property type="entry name" value="Aminoglycoside_PTrfase"/>
</dbReference>
<evidence type="ECO:0000313" key="2">
    <source>
        <dbReference type="EMBL" id="KAF7114422.1"/>
    </source>
</evidence>
<evidence type="ECO:0000259" key="1">
    <source>
        <dbReference type="Pfam" id="PF01636"/>
    </source>
</evidence>
<dbReference type="AlphaFoldDB" id="A0A8H6UAZ5"/>
<name>A0A8H6UAZ5_9EURO</name>
<dbReference type="SUPFAM" id="SSF56112">
    <property type="entry name" value="Protein kinase-like (PK-like)"/>
    <property type="match status" value="1"/>
</dbReference>
<feature type="domain" description="Aminoglycoside phosphotransferase" evidence="1">
    <location>
        <begin position="92"/>
        <end position="278"/>
    </location>
</feature>
<dbReference type="PANTHER" id="PTHR21310">
    <property type="entry name" value="AMINOGLYCOSIDE PHOSPHOTRANSFERASE-RELATED-RELATED"/>
    <property type="match status" value="1"/>
</dbReference>
<evidence type="ECO:0000313" key="3">
    <source>
        <dbReference type="Proteomes" id="UP000630445"/>
    </source>
</evidence>
<dbReference type="InterPro" id="IPR051678">
    <property type="entry name" value="AGP_Transferase"/>
</dbReference>
<keyword evidence="3" id="KW-1185">Reference proteome</keyword>
<gene>
    <name evidence="2" type="ORF">CNMCM5793_008726</name>
</gene>
<proteinExistence type="predicted"/>
<accession>A0A8H6UAZ5</accession>
<dbReference type="PANTHER" id="PTHR21310:SF37">
    <property type="entry name" value="AMINOGLYCOSIDE PHOSPHOTRANSFERASE DOMAIN-CONTAINING PROTEIN"/>
    <property type="match status" value="1"/>
</dbReference>
<dbReference type="EMBL" id="JACBAD010002124">
    <property type="protein sequence ID" value="KAF7114422.1"/>
    <property type="molecule type" value="Genomic_DNA"/>
</dbReference>
<comment type="caution">
    <text evidence="2">The sequence shown here is derived from an EMBL/GenBank/DDBJ whole genome shotgun (WGS) entry which is preliminary data.</text>
</comment>
<dbReference type="InterPro" id="IPR011009">
    <property type="entry name" value="Kinase-like_dom_sf"/>
</dbReference>
<dbReference type="Pfam" id="PF01636">
    <property type="entry name" value="APH"/>
    <property type="match status" value="1"/>
</dbReference>
<dbReference type="Proteomes" id="UP000630445">
    <property type="component" value="Unassembled WGS sequence"/>
</dbReference>
<dbReference type="OrthoDB" id="3645574at2759"/>